<feature type="compositionally biased region" description="Basic and acidic residues" evidence="8">
    <location>
        <begin position="152"/>
        <end position="167"/>
    </location>
</feature>
<dbReference type="SMART" id="SM00235">
    <property type="entry name" value="ZnMc"/>
    <property type="match status" value="1"/>
</dbReference>
<dbReference type="GO" id="GO:0004222">
    <property type="term" value="F:metalloendopeptidase activity"/>
    <property type="evidence" value="ECO:0007669"/>
    <property type="project" value="InterPro"/>
</dbReference>
<feature type="compositionally biased region" description="Polar residues" evidence="8">
    <location>
        <begin position="320"/>
        <end position="329"/>
    </location>
</feature>
<dbReference type="GO" id="GO:0008270">
    <property type="term" value="F:zinc ion binding"/>
    <property type="evidence" value="ECO:0007669"/>
    <property type="project" value="InterPro"/>
</dbReference>
<evidence type="ECO:0000256" key="6">
    <source>
        <dbReference type="ARBA" id="ARBA00023049"/>
    </source>
</evidence>
<evidence type="ECO:0000256" key="9">
    <source>
        <dbReference type="SAM" id="Phobius"/>
    </source>
</evidence>
<evidence type="ECO:0000256" key="4">
    <source>
        <dbReference type="ARBA" id="ARBA00022801"/>
    </source>
</evidence>
<evidence type="ECO:0000256" key="1">
    <source>
        <dbReference type="ARBA" id="ARBA00010370"/>
    </source>
</evidence>
<feature type="compositionally biased region" description="Low complexity" evidence="8">
    <location>
        <begin position="377"/>
        <end position="403"/>
    </location>
</feature>
<dbReference type="InterPro" id="IPR006026">
    <property type="entry name" value="Peptidase_Metallo"/>
</dbReference>
<evidence type="ECO:0000259" key="10">
    <source>
        <dbReference type="SMART" id="SM00235"/>
    </source>
</evidence>
<dbReference type="InterPro" id="IPR001818">
    <property type="entry name" value="Pept_M10_metallopeptidase"/>
</dbReference>
<dbReference type="SUPFAM" id="SSF50923">
    <property type="entry name" value="Hemopexin-like domain"/>
    <property type="match status" value="1"/>
</dbReference>
<feature type="domain" description="Peptidase metallopeptidase" evidence="10">
    <location>
        <begin position="434"/>
        <end position="627"/>
    </location>
</feature>
<dbReference type="InterPro" id="IPR024079">
    <property type="entry name" value="MetalloPept_cat_dom_sf"/>
</dbReference>
<dbReference type="GO" id="GO:0030574">
    <property type="term" value="P:collagen catabolic process"/>
    <property type="evidence" value="ECO:0007669"/>
    <property type="project" value="TreeGrafter"/>
</dbReference>
<evidence type="ECO:0000256" key="8">
    <source>
        <dbReference type="SAM" id="MobiDB-lite"/>
    </source>
</evidence>
<dbReference type="Gene3D" id="3.40.390.10">
    <property type="entry name" value="Collagenase (Catalytic Domain)"/>
    <property type="match status" value="1"/>
</dbReference>
<feature type="compositionally biased region" description="Basic residues" evidence="8">
    <location>
        <begin position="181"/>
        <end position="207"/>
    </location>
</feature>
<feature type="transmembrane region" description="Helical" evidence="9">
    <location>
        <begin position="12"/>
        <end position="32"/>
    </location>
</feature>
<keyword evidence="4" id="KW-0378">Hydrolase</keyword>
<organism evidence="11 12">
    <name type="scientific">Octopus vulgaris</name>
    <name type="common">Common octopus</name>
    <dbReference type="NCBI Taxonomy" id="6645"/>
    <lineage>
        <taxon>Eukaryota</taxon>
        <taxon>Metazoa</taxon>
        <taxon>Spiralia</taxon>
        <taxon>Lophotrochozoa</taxon>
        <taxon>Mollusca</taxon>
        <taxon>Cephalopoda</taxon>
        <taxon>Coleoidea</taxon>
        <taxon>Octopodiformes</taxon>
        <taxon>Octopoda</taxon>
        <taxon>Incirrata</taxon>
        <taxon>Octopodidae</taxon>
        <taxon>Octopus</taxon>
    </lineage>
</organism>
<dbReference type="PROSITE" id="PS51642">
    <property type="entry name" value="HEMOPEXIN_2"/>
    <property type="match status" value="3"/>
</dbReference>
<dbReference type="SMART" id="SM00120">
    <property type="entry name" value="HX"/>
    <property type="match status" value="4"/>
</dbReference>
<feature type="region of interest" description="Disordered" evidence="8">
    <location>
        <begin position="87"/>
        <end position="107"/>
    </location>
</feature>
<accession>A0AA36BF15</accession>
<comment type="similarity">
    <text evidence="1">Belongs to the peptidase M10A family.</text>
</comment>
<keyword evidence="5" id="KW-0862">Zinc</keyword>
<keyword evidence="9" id="KW-1133">Transmembrane helix</keyword>
<feature type="repeat" description="Hemopexin" evidence="7">
    <location>
        <begin position="685"/>
        <end position="739"/>
    </location>
</feature>
<name>A0AA36BF15_OCTVU</name>
<dbReference type="Gene3D" id="1.10.101.10">
    <property type="entry name" value="PGBD-like superfamily/PGBD"/>
    <property type="match status" value="1"/>
</dbReference>
<dbReference type="GO" id="GO:0006508">
    <property type="term" value="P:proteolysis"/>
    <property type="evidence" value="ECO:0007669"/>
    <property type="project" value="UniProtKB-KW"/>
</dbReference>
<dbReference type="SUPFAM" id="SSF55486">
    <property type="entry name" value="Metalloproteases ('zincins'), catalytic domain"/>
    <property type="match status" value="1"/>
</dbReference>
<evidence type="ECO:0000256" key="2">
    <source>
        <dbReference type="ARBA" id="ARBA00022670"/>
    </source>
</evidence>
<dbReference type="EMBL" id="OX597827">
    <property type="protein sequence ID" value="CAI9733225.1"/>
    <property type="molecule type" value="Genomic_DNA"/>
</dbReference>
<dbReference type="GO" id="GO:0030198">
    <property type="term" value="P:extracellular matrix organization"/>
    <property type="evidence" value="ECO:0007669"/>
    <property type="project" value="TreeGrafter"/>
</dbReference>
<proteinExistence type="inferred from homology"/>
<dbReference type="AlphaFoldDB" id="A0AA36BF15"/>
<dbReference type="InterPro" id="IPR036365">
    <property type="entry name" value="PGBD-like_sf"/>
</dbReference>
<keyword evidence="6" id="KW-0482">Metalloprotease</keyword>
<sequence length="879" mass="101038">MNIDRLSMTYRMGLAKLFLIYSSLCTVCLLPFHHDERLFVRAESFIVNKNQDKDGDRSKRTAAVIRNTSQANAYMMRYGYLKCKQHKHSPYRSRSNRQHGRPGSVQHQQILYNCDKTKVMWAITQYQKSYHLSVTGKLNQETKELMSASRCGNKDKDDGVYRDEHINSKRKHIRRPEPRHGRGNRVNRRPDNKRHSRKNNSLRKRSKREAFHRPRSKIKTTTTTGEKFLARDKRSVSSNLSPLLSSNLPLTSKLASLLVATFSKFRATRGRWKRNTANGYSIVSLTEYNNNTVSNNTKAIANDTLLAREILLNDVIAESDTPSSKTTAAKETVSEGGVRTSKTAGHHTAKVLAPSRLNTISSENTLSQSSQTPKPISNTSSTHTSNVTTTTTINNNNNNNNNNARKFVQFQNSQTKQKLKTTPTTTTTKSISTSSNTWLEYSDDHVRTLSDEQPWNESWLEEAVSNGEVERKGSEDSGYSNRIPVEEQRATLTLAFRMWNEVIPLNFVEDITSHVKDVDIHIAFGQGAHQNCDIDFDGSGGDIAHSWHTGNMHFDDDENFKAIYSPSVEGIYLLRVAVHEIGHVLGLNHTEKDHSVMYAIYNQDSSVDSEFELGWDDRKDVQKIYGVCRGAFNTVFDWVRRRPDNRFIFNTYFFRGNRYWMYENHANRTRYGDPLIISREWKGVPSDIDAYVHIWFYNHPGIVDVTYFFKGENYYMYESMEAKVLDGWPKKISEGFGPKPNGTDRIPNNVDSVFFDMRDSNIYFFKDDMVYVYNPRGEGAPSKTGCCERISKITDEFPAAKGERPLEGNLDAVYYSYKKQSMYFLKGEDVWRNSNFSRRQSPRKNTIRYEGKWYDHWYDICDVKSDTSATSGMINYAGD</sequence>
<dbReference type="Pfam" id="PF00413">
    <property type="entry name" value="Peptidase_M10"/>
    <property type="match status" value="1"/>
</dbReference>
<keyword evidence="9" id="KW-0812">Transmembrane</keyword>
<feature type="region of interest" description="Disordered" evidence="8">
    <location>
        <begin position="146"/>
        <end position="224"/>
    </location>
</feature>
<feature type="region of interest" description="Disordered" evidence="8">
    <location>
        <begin position="320"/>
        <end position="431"/>
    </location>
</feature>
<dbReference type="InterPro" id="IPR036375">
    <property type="entry name" value="Hemopexin-like_dom_sf"/>
</dbReference>
<dbReference type="InterPro" id="IPR036366">
    <property type="entry name" value="PGBDSf"/>
</dbReference>
<keyword evidence="3" id="KW-0479">Metal-binding</keyword>
<keyword evidence="2" id="KW-0645">Protease</keyword>
<keyword evidence="12" id="KW-1185">Reference proteome</keyword>
<reference evidence="11" key="1">
    <citation type="submission" date="2023-08" db="EMBL/GenBank/DDBJ databases">
        <authorList>
            <person name="Alioto T."/>
            <person name="Alioto T."/>
            <person name="Gomez Garrido J."/>
        </authorList>
    </citation>
    <scope>NUCLEOTIDE SEQUENCE</scope>
</reference>
<dbReference type="PANTHER" id="PTHR10201:SF323">
    <property type="entry name" value="MATRIX METALLOPROTEINASE-21"/>
    <property type="match status" value="1"/>
</dbReference>
<dbReference type="InterPro" id="IPR018487">
    <property type="entry name" value="Hemopexin-like_repeat"/>
</dbReference>
<dbReference type="GO" id="GO:0031012">
    <property type="term" value="C:extracellular matrix"/>
    <property type="evidence" value="ECO:0007669"/>
    <property type="project" value="InterPro"/>
</dbReference>
<evidence type="ECO:0000256" key="3">
    <source>
        <dbReference type="ARBA" id="ARBA00022723"/>
    </source>
</evidence>
<evidence type="ECO:0000313" key="12">
    <source>
        <dbReference type="Proteomes" id="UP001162480"/>
    </source>
</evidence>
<dbReference type="Proteomes" id="UP001162480">
    <property type="component" value="Chromosome 14"/>
</dbReference>
<feature type="compositionally biased region" description="Basic residues" evidence="8">
    <location>
        <begin position="87"/>
        <end position="100"/>
    </location>
</feature>
<gene>
    <name evidence="11" type="ORF">OCTVUL_1B023405</name>
</gene>
<protein>
    <submittedName>
        <fullName evidence="11">Matrix metallopeptidase-21-like</fullName>
    </submittedName>
</protein>
<feature type="compositionally biased region" description="Polar residues" evidence="8">
    <location>
        <begin position="356"/>
        <end position="376"/>
    </location>
</feature>
<feature type="repeat" description="Hemopexin" evidence="7">
    <location>
        <begin position="633"/>
        <end position="684"/>
    </location>
</feature>
<dbReference type="Gene3D" id="2.110.10.10">
    <property type="entry name" value="Hemopexin-like domain"/>
    <property type="match status" value="2"/>
</dbReference>
<feature type="repeat" description="Hemopexin" evidence="7">
    <location>
        <begin position="747"/>
        <end position="787"/>
    </location>
</feature>
<dbReference type="SUPFAM" id="SSF47090">
    <property type="entry name" value="PGBD-like"/>
    <property type="match status" value="1"/>
</dbReference>
<feature type="compositionally biased region" description="Low complexity" evidence="8">
    <location>
        <begin position="420"/>
        <end position="431"/>
    </location>
</feature>
<keyword evidence="9" id="KW-0472">Membrane</keyword>
<evidence type="ECO:0000313" key="11">
    <source>
        <dbReference type="EMBL" id="CAI9733225.1"/>
    </source>
</evidence>
<evidence type="ECO:0000256" key="5">
    <source>
        <dbReference type="ARBA" id="ARBA00022833"/>
    </source>
</evidence>
<evidence type="ECO:0000256" key="7">
    <source>
        <dbReference type="PROSITE-ProRule" id="PRU01011"/>
    </source>
</evidence>
<dbReference type="PANTHER" id="PTHR10201">
    <property type="entry name" value="MATRIX METALLOPROTEINASE"/>
    <property type="match status" value="1"/>
</dbReference>
<dbReference type="Pfam" id="PF00045">
    <property type="entry name" value="Hemopexin"/>
    <property type="match status" value="1"/>
</dbReference>